<protein>
    <submittedName>
        <fullName evidence="22">Leucine-rich repeat protein kinase family protein isoform 3</fullName>
    </submittedName>
</protein>
<evidence type="ECO:0000256" key="18">
    <source>
        <dbReference type="ARBA" id="ARBA00023239"/>
    </source>
</evidence>
<dbReference type="GO" id="GO:0046872">
    <property type="term" value="F:metal ion binding"/>
    <property type="evidence" value="ECO:0007669"/>
    <property type="project" value="UniProtKB-KW"/>
</dbReference>
<keyword evidence="9" id="KW-0934">Plastid</keyword>
<evidence type="ECO:0000256" key="15">
    <source>
        <dbReference type="ARBA" id="ARBA00022946"/>
    </source>
</evidence>
<dbReference type="Gene3D" id="3.40.50.10990">
    <property type="entry name" value="GTP cyclohydrolase II"/>
    <property type="match status" value="1"/>
</dbReference>
<gene>
    <name evidence="22" type="ORF">TCM_001036</name>
</gene>
<name>A0A061DJ90_THECC</name>
<dbReference type="NCBIfam" id="NF001591">
    <property type="entry name" value="PRK00393.1"/>
    <property type="match status" value="1"/>
</dbReference>
<dbReference type="Pfam" id="PF00926">
    <property type="entry name" value="DHBP_synthase"/>
    <property type="match status" value="1"/>
</dbReference>
<dbReference type="GO" id="GO:0009507">
    <property type="term" value="C:chloroplast"/>
    <property type="evidence" value="ECO:0000318"/>
    <property type="project" value="GO_Central"/>
</dbReference>
<dbReference type="InterPro" id="IPR032677">
    <property type="entry name" value="GTP_cyclohydro_II"/>
</dbReference>
<sequence length="575" mass="62643">MTTELEEFCSGDWRERAEACRIFPPMIVIGSSNDRRSFAVGGRTISFTKKGSWFSIFKWRRCKPVLFSSIWTRKLGLSFKGAGKVSAALVSGEGDVLSYPNSNGAVTGKTGFVNGLVDQPTGIEIQPDAIGFGTLAAEITPMTRGFSSDEYDLDHPTEGFASIPEAIEDIRQGKLVIVVDDEDRENEGDLIMAASLVTPEAMAFIVKHGTGIVCVSMKAEDLERLELPLMVTQKENEEKLCTAFTVSVDAKHGTTTGVSARDRATTVLALASKESNPEDFNRPGHIFPLKYREGGVLKRAGHTEASVDLAVLAGLEPVAVLCEIVDDDGSMARLPKLREFAQAEKLKIISIADLIRYRRKRDRLVELAAAALIPTMWGPFKAYCYRSLLDGIEHIAMVKGEIGDGQDILVRVHSECLTGDIFGSARCDCGNQLALAMKQIEAAGQGVLVYLRGHEGRGIGLGHKLRAYNLQDDGRDTVEANEELGLPVDSREYGIGAQILRDLGVHTMRLMTNNPAKYVGLKGYGLAIAGRVPLLTPITKQNKRYLQTKRAKMGHIYGSDINSTSNTASNDISET</sequence>
<dbReference type="HAMAP" id="MF_00179">
    <property type="entry name" value="RibA"/>
    <property type="match status" value="1"/>
</dbReference>
<dbReference type="InterPro" id="IPR017945">
    <property type="entry name" value="DHBP_synth_RibB-like_a/b_dom"/>
</dbReference>
<comment type="subcellular location">
    <subcellularLocation>
        <location evidence="2">Plastid</location>
        <location evidence="2">Chloroplast</location>
    </subcellularLocation>
</comment>
<dbReference type="InterPro" id="IPR036144">
    <property type="entry name" value="RibA-like_sf"/>
</dbReference>
<evidence type="ECO:0000256" key="1">
    <source>
        <dbReference type="ARBA" id="ARBA00001947"/>
    </source>
</evidence>
<evidence type="ECO:0000256" key="7">
    <source>
        <dbReference type="ARBA" id="ARBA00022528"/>
    </source>
</evidence>
<dbReference type="Gene3D" id="3.90.870.10">
    <property type="entry name" value="DHBP synthase"/>
    <property type="match status" value="1"/>
</dbReference>
<dbReference type="PANTHER" id="PTHR21327:SF18">
    <property type="entry name" value="3,4-DIHYDROXY-2-BUTANONE 4-PHOSPHATE SYNTHASE"/>
    <property type="match status" value="1"/>
</dbReference>
<evidence type="ECO:0000256" key="12">
    <source>
        <dbReference type="ARBA" id="ARBA00022801"/>
    </source>
</evidence>
<dbReference type="SUPFAM" id="SSF142695">
    <property type="entry name" value="RibA-like"/>
    <property type="match status" value="1"/>
</dbReference>
<dbReference type="UniPathway" id="UPA00275">
    <property type="reaction ID" value="UER00400"/>
</dbReference>
<dbReference type="NCBIfam" id="TIGR00506">
    <property type="entry name" value="ribB"/>
    <property type="match status" value="1"/>
</dbReference>
<keyword evidence="11" id="KW-0547">Nucleotide-binding</keyword>
<keyword evidence="10" id="KW-0479">Metal-binding</keyword>
<evidence type="ECO:0000256" key="14">
    <source>
        <dbReference type="ARBA" id="ARBA00022842"/>
    </source>
</evidence>
<keyword evidence="18" id="KW-0456">Lyase</keyword>
<evidence type="ECO:0000256" key="9">
    <source>
        <dbReference type="ARBA" id="ARBA00022640"/>
    </source>
</evidence>
<dbReference type="EMBL" id="CM001879">
    <property type="protein sequence ID" value="EOX92011.1"/>
    <property type="molecule type" value="Genomic_DNA"/>
</dbReference>
<keyword evidence="8" id="KW-0686">Riboflavin biosynthesis</keyword>
<dbReference type="GO" id="GO:0005525">
    <property type="term" value="F:GTP binding"/>
    <property type="evidence" value="ECO:0007669"/>
    <property type="project" value="UniProtKB-KW"/>
</dbReference>
<evidence type="ECO:0000256" key="4">
    <source>
        <dbReference type="ARBA" id="ARBA00004904"/>
    </source>
</evidence>
<dbReference type="InParanoid" id="A0A061DJ90"/>
<keyword evidence="19" id="KW-0511">Multifunctional enzyme</keyword>
<evidence type="ECO:0000256" key="10">
    <source>
        <dbReference type="ARBA" id="ARBA00022723"/>
    </source>
</evidence>
<evidence type="ECO:0000313" key="22">
    <source>
        <dbReference type="EMBL" id="EOX92011.1"/>
    </source>
</evidence>
<accession>A0A061DJ90</accession>
<dbReference type="InterPro" id="IPR016299">
    <property type="entry name" value="Riboflavin_synth_RibBA"/>
</dbReference>
<evidence type="ECO:0000256" key="11">
    <source>
        <dbReference type="ARBA" id="ARBA00022741"/>
    </source>
</evidence>
<dbReference type="PANTHER" id="PTHR21327">
    <property type="entry name" value="GTP CYCLOHYDROLASE II-RELATED"/>
    <property type="match status" value="1"/>
</dbReference>
<dbReference type="GO" id="GO:0008686">
    <property type="term" value="F:3,4-dihydroxy-2-butanone-4-phosphate synthase activity"/>
    <property type="evidence" value="ECO:0000318"/>
    <property type="project" value="GO_Central"/>
</dbReference>
<comment type="pathway">
    <text evidence="4">Cofactor biosynthesis; riboflavin biosynthesis; 2-hydroxy-3-oxobutyl phosphate from D-ribulose 5-phosphate: step 1/1.</text>
</comment>
<evidence type="ECO:0000256" key="8">
    <source>
        <dbReference type="ARBA" id="ARBA00022619"/>
    </source>
</evidence>
<evidence type="ECO:0000256" key="13">
    <source>
        <dbReference type="ARBA" id="ARBA00022833"/>
    </source>
</evidence>
<keyword evidence="23" id="KW-1185">Reference proteome</keyword>
<evidence type="ECO:0000256" key="16">
    <source>
        <dbReference type="ARBA" id="ARBA00023134"/>
    </source>
</evidence>
<dbReference type="GO" id="GO:0003935">
    <property type="term" value="F:GTP cyclohydrolase II activity"/>
    <property type="evidence" value="ECO:0007669"/>
    <property type="project" value="UniProtKB-EC"/>
</dbReference>
<comment type="pathway">
    <text evidence="3">Cofactor biosynthesis; riboflavin biosynthesis; 5-amino-6-(D-ribitylamino)uracil from GTP: step 1/4.</text>
</comment>
<dbReference type="NCBIfam" id="NF006803">
    <property type="entry name" value="PRK09311.1"/>
    <property type="match status" value="1"/>
</dbReference>
<dbReference type="InterPro" id="IPR000422">
    <property type="entry name" value="DHBP_synthase_RibB"/>
</dbReference>
<reference evidence="22 23" key="1">
    <citation type="journal article" date="2013" name="Genome Biol.">
        <title>The genome sequence of the most widely cultivated cacao type and its use to identify candidate genes regulating pod color.</title>
        <authorList>
            <person name="Motamayor J.C."/>
            <person name="Mockaitis K."/>
            <person name="Schmutz J."/>
            <person name="Haiminen N."/>
            <person name="Iii D.L."/>
            <person name="Cornejo O."/>
            <person name="Findley S.D."/>
            <person name="Zheng P."/>
            <person name="Utro F."/>
            <person name="Royaert S."/>
            <person name="Saski C."/>
            <person name="Jenkins J."/>
            <person name="Podicheti R."/>
            <person name="Zhao M."/>
            <person name="Scheffler B.E."/>
            <person name="Stack J.C."/>
            <person name="Feltus F.A."/>
            <person name="Mustiga G.M."/>
            <person name="Amores F."/>
            <person name="Phillips W."/>
            <person name="Marelli J.P."/>
            <person name="May G.D."/>
            <person name="Shapiro H."/>
            <person name="Ma J."/>
            <person name="Bustamante C.D."/>
            <person name="Schnell R.J."/>
            <person name="Main D."/>
            <person name="Gilbert D."/>
            <person name="Parida L."/>
            <person name="Kuhn D.N."/>
        </authorList>
    </citation>
    <scope>NUCLEOTIDE SEQUENCE [LARGE SCALE GENOMIC DNA]</scope>
    <source>
        <strain evidence="23">cv. Matina 1-6</strain>
    </source>
</reference>
<dbReference type="HOGENOM" id="CLU_020273_1_1_1"/>
<evidence type="ECO:0000256" key="5">
    <source>
        <dbReference type="ARBA" id="ARBA00005520"/>
    </source>
</evidence>
<dbReference type="STRING" id="3641.A0A061DJ90"/>
<comment type="catalytic activity">
    <reaction evidence="20">
        <text>GTP + 4 H2O = 2,5-diamino-6-hydroxy-4-(5-phosphoribosylamino)-pyrimidine + formate + 2 phosphate + 3 H(+)</text>
        <dbReference type="Rhea" id="RHEA:23704"/>
        <dbReference type="ChEBI" id="CHEBI:15377"/>
        <dbReference type="ChEBI" id="CHEBI:15378"/>
        <dbReference type="ChEBI" id="CHEBI:15740"/>
        <dbReference type="ChEBI" id="CHEBI:37565"/>
        <dbReference type="ChEBI" id="CHEBI:43474"/>
        <dbReference type="ChEBI" id="CHEBI:58614"/>
        <dbReference type="EC" id="3.5.4.25"/>
    </reaction>
</comment>
<keyword evidence="14" id="KW-0460">Magnesium</keyword>
<dbReference type="HAMAP" id="MF_01283">
    <property type="entry name" value="RibBA"/>
    <property type="match status" value="1"/>
</dbReference>
<keyword evidence="15" id="KW-0809">Transit peptide</keyword>
<dbReference type="InterPro" id="IPR000926">
    <property type="entry name" value="RibA"/>
</dbReference>
<feature type="domain" description="GTP cyclohydrolase II" evidence="21">
    <location>
        <begin position="370"/>
        <end position="533"/>
    </location>
</feature>
<dbReference type="NCBIfam" id="TIGR00505">
    <property type="entry name" value="ribA"/>
    <property type="match status" value="1"/>
</dbReference>
<keyword evidence="7" id="KW-0150">Chloroplast</keyword>
<dbReference type="HAMAP" id="MF_00180">
    <property type="entry name" value="RibB"/>
    <property type="match status" value="1"/>
</dbReference>
<dbReference type="SUPFAM" id="SSF55821">
    <property type="entry name" value="YrdC/RibB"/>
    <property type="match status" value="1"/>
</dbReference>
<keyword evidence="13" id="KW-0862">Zinc</keyword>
<comment type="similarity">
    <text evidence="6">In the C-terminal section; belongs to the GTP cyclohydrolase II family.</text>
</comment>
<evidence type="ECO:0000256" key="6">
    <source>
        <dbReference type="ARBA" id="ARBA00008976"/>
    </source>
</evidence>
<keyword evidence="16" id="KW-0342">GTP-binding</keyword>
<dbReference type="eggNOG" id="KOG1284">
    <property type="taxonomic scope" value="Eukaryota"/>
</dbReference>
<proteinExistence type="inferred from homology"/>
<dbReference type="GO" id="GO:0009231">
    <property type="term" value="P:riboflavin biosynthetic process"/>
    <property type="evidence" value="ECO:0000318"/>
    <property type="project" value="GO_Central"/>
</dbReference>
<keyword evidence="17" id="KW-0464">Manganese</keyword>
<dbReference type="OMA" id="TSYCYKS"/>
<dbReference type="Proteomes" id="UP000026915">
    <property type="component" value="Chromosome 1"/>
</dbReference>
<evidence type="ECO:0000259" key="21">
    <source>
        <dbReference type="Pfam" id="PF00925"/>
    </source>
</evidence>
<evidence type="ECO:0000256" key="19">
    <source>
        <dbReference type="ARBA" id="ARBA00023268"/>
    </source>
</evidence>
<dbReference type="GO" id="GO:0016301">
    <property type="term" value="F:kinase activity"/>
    <property type="evidence" value="ECO:0007669"/>
    <property type="project" value="UniProtKB-KW"/>
</dbReference>
<comment type="cofactor">
    <cofactor evidence="1">
        <name>Zn(2+)</name>
        <dbReference type="ChEBI" id="CHEBI:29105"/>
    </cofactor>
</comment>
<evidence type="ECO:0000256" key="20">
    <source>
        <dbReference type="ARBA" id="ARBA00049295"/>
    </source>
</evidence>
<keyword evidence="22" id="KW-0418">Kinase</keyword>
<dbReference type="AlphaFoldDB" id="A0A061DJ90"/>
<dbReference type="Gramene" id="EOX92011">
    <property type="protein sequence ID" value="EOX92011"/>
    <property type="gene ID" value="TCM_001036"/>
</dbReference>
<evidence type="ECO:0000313" key="23">
    <source>
        <dbReference type="Proteomes" id="UP000026915"/>
    </source>
</evidence>
<evidence type="ECO:0000256" key="17">
    <source>
        <dbReference type="ARBA" id="ARBA00023211"/>
    </source>
</evidence>
<dbReference type="FunFam" id="3.90.870.10:FF:000005">
    <property type="entry name" value="Bifunctional riboflavin biosynthesis protein RIBA 1 chloroplastic"/>
    <property type="match status" value="1"/>
</dbReference>
<dbReference type="FunFam" id="3.40.50.10990:FF:000001">
    <property type="entry name" value="Riboflavin biosynthesis protein RibBA"/>
    <property type="match status" value="1"/>
</dbReference>
<comment type="similarity">
    <text evidence="5">In the N-terminal section; belongs to the DHBP synthase family.</text>
</comment>
<evidence type="ECO:0000256" key="3">
    <source>
        <dbReference type="ARBA" id="ARBA00004853"/>
    </source>
</evidence>
<evidence type="ECO:0000256" key="2">
    <source>
        <dbReference type="ARBA" id="ARBA00004229"/>
    </source>
</evidence>
<keyword evidence="12" id="KW-0378">Hydrolase</keyword>
<organism evidence="22 23">
    <name type="scientific">Theobroma cacao</name>
    <name type="common">Cacao</name>
    <name type="synonym">Cocoa</name>
    <dbReference type="NCBI Taxonomy" id="3641"/>
    <lineage>
        <taxon>Eukaryota</taxon>
        <taxon>Viridiplantae</taxon>
        <taxon>Streptophyta</taxon>
        <taxon>Embryophyta</taxon>
        <taxon>Tracheophyta</taxon>
        <taxon>Spermatophyta</taxon>
        <taxon>Magnoliopsida</taxon>
        <taxon>eudicotyledons</taxon>
        <taxon>Gunneridae</taxon>
        <taxon>Pentapetalae</taxon>
        <taxon>rosids</taxon>
        <taxon>malvids</taxon>
        <taxon>Malvales</taxon>
        <taxon>Malvaceae</taxon>
        <taxon>Byttnerioideae</taxon>
        <taxon>Theobroma</taxon>
    </lineage>
</organism>
<dbReference type="Pfam" id="PF00925">
    <property type="entry name" value="GTP_cyclohydro2"/>
    <property type="match status" value="1"/>
</dbReference>
<dbReference type="CDD" id="cd00641">
    <property type="entry name" value="GTP_cyclohydro2"/>
    <property type="match status" value="1"/>
</dbReference>
<keyword evidence="22" id="KW-0808">Transferase</keyword>